<gene>
    <name evidence="6" type="ORF">FZO89_12125</name>
</gene>
<evidence type="ECO:0000256" key="3">
    <source>
        <dbReference type="SAM" id="MobiDB-lite"/>
    </source>
</evidence>
<dbReference type="SUPFAM" id="SSF55347">
    <property type="entry name" value="Glyceraldehyde-3-phosphate dehydrogenase-like, C-terminal domain"/>
    <property type="match status" value="1"/>
</dbReference>
<dbReference type="GO" id="GO:0000166">
    <property type="term" value="F:nucleotide binding"/>
    <property type="evidence" value="ECO:0007669"/>
    <property type="project" value="InterPro"/>
</dbReference>
<accession>A0A5D4XSI6</accession>
<comment type="similarity">
    <text evidence="1">Belongs to the Gfo/Idh/MocA family.</text>
</comment>
<dbReference type="SUPFAM" id="SSF51735">
    <property type="entry name" value="NAD(P)-binding Rossmann-fold domains"/>
    <property type="match status" value="1"/>
</dbReference>
<evidence type="ECO:0000256" key="1">
    <source>
        <dbReference type="ARBA" id="ARBA00010928"/>
    </source>
</evidence>
<proteinExistence type="inferred from homology"/>
<dbReference type="InterPro" id="IPR000683">
    <property type="entry name" value="Gfo/Idh/MocA-like_OxRdtase_N"/>
</dbReference>
<reference evidence="6 7" key="1">
    <citation type="submission" date="2019-08" db="EMBL/GenBank/DDBJ databases">
        <title>Luteimonas viscosus sp. nov., isolated from soil of a sunflower field.</title>
        <authorList>
            <person name="Jianli Z."/>
            <person name="Ying Z."/>
        </authorList>
    </citation>
    <scope>NUCLEOTIDE SEQUENCE [LARGE SCALE GENOMIC DNA]</scope>
    <source>
        <strain evidence="6 7">XBU10</strain>
    </source>
</reference>
<dbReference type="GO" id="GO:0016491">
    <property type="term" value="F:oxidoreductase activity"/>
    <property type="evidence" value="ECO:0007669"/>
    <property type="project" value="UniProtKB-KW"/>
</dbReference>
<dbReference type="Gene3D" id="3.40.50.720">
    <property type="entry name" value="NAD(P)-binding Rossmann-like Domain"/>
    <property type="match status" value="1"/>
</dbReference>
<organism evidence="6 7">
    <name type="scientific">Luteimonas viscosa</name>
    <dbReference type="NCBI Taxonomy" id="1132694"/>
    <lineage>
        <taxon>Bacteria</taxon>
        <taxon>Pseudomonadati</taxon>
        <taxon>Pseudomonadota</taxon>
        <taxon>Gammaproteobacteria</taxon>
        <taxon>Lysobacterales</taxon>
        <taxon>Lysobacteraceae</taxon>
        <taxon>Luteimonas</taxon>
    </lineage>
</organism>
<keyword evidence="2" id="KW-0560">Oxidoreductase</keyword>
<dbReference type="PANTHER" id="PTHR22604:SF105">
    <property type="entry name" value="TRANS-1,2-DIHYDROBENZENE-1,2-DIOL DEHYDROGENASE"/>
    <property type="match status" value="1"/>
</dbReference>
<dbReference type="InterPro" id="IPR008354">
    <property type="entry name" value="Glc-Fru_OxRdtase_bac"/>
</dbReference>
<name>A0A5D4XSI6_9GAMM</name>
<evidence type="ECO:0000313" key="7">
    <source>
        <dbReference type="Proteomes" id="UP000324973"/>
    </source>
</evidence>
<evidence type="ECO:0000256" key="2">
    <source>
        <dbReference type="ARBA" id="ARBA00023002"/>
    </source>
</evidence>
<evidence type="ECO:0000259" key="5">
    <source>
        <dbReference type="Pfam" id="PF22725"/>
    </source>
</evidence>
<dbReference type="PANTHER" id="PTHR22604">
    <property type="entry name" value="OXIDOREDUCTASES"/>
    <property type="match status" value="1"/>
</dbReference>
<feature type="domain" description="GFO/IDH/MocA-like oxidoreductase" evidence="5">
    <location>
        <begin position="169"/>
        <end position="285"/>
    </location>
</feature>
<protein>
    <submittedName>
        <fullName evidence="6">Gfo/Idh/MocA family oxidoreductase</fullName>
    </submittedName>
</protein>
<dbReference type="InterPro" id="IPR036291">
    <property type="entry name" value="NAD(P)-bd_dom_sf"/>
</dbReference>
<sequence>MRVVAHARRRDGLQQGGSGRRQRAGGMTGPRMLGVALCGLGSLGEHQIAPALRKTRYCRLAGLVSGTPASVARFQDRYGVPHRSVYRYDDMHRMADDPAIDIVYVATPNALHADHAIAAARAGKHVFCEKPLEVSVERCQRMIDACRDAGRQLGTAYRCQYDPHHLECIRLVRERVFGAPIVVQAGFSIDVGRAGQWRLRHALAGGGALMDVGIYALQATRYLTGEEPVEVGAMETKTDPVKFAEVDETMAWTARFPSGVLAHCSTSYRGAGIQGLRVNAERGWFELDPAFFYDGNHGRRSDGVGIRYPPIDLFAAELDDFALAILEGRPARVPGEEGLRDVRIMEAIYASARSGRTVRLDR</sequence>
<feature type="region of interest" description="Disordered" evidence="3">
    <location>
        <begin position="1"/>
        <end position="28"/>
    </location>
</feature>
<feature type="domain" description="Gfo/Idh/MocA-like oxidoreductase N-terminal" evidence="4">
    <location>
        <begin position="34"/>
        <end position="155"/>
    </location>
</feature>
<keyword evidence="7" id="KW-1185">Reference proteome</keyword>
<evidence type="ECO:0000259" key="4">
    <source>
        <dbReference type="Pfam" id="PF01408"/>
    </source>
</evidence>
<dbReference type="Pfam" id="PF22725">
    <property type="entry name" value="GFO_IDH_MocA_C3"/>
    <property type="match status" value="1"/>
</dbReference>
<dbReference type="PRINTS" id="PR01775">
    <property type="entry name" value="GLFROXRDTASE"/>
</dbReference>
<dbReference type="OrthoDB" id="9801953at2"/>
<comment type="caution">
    <text evidence="6">The sequence shown here is derived from an EMBL/GenBank/DDBJ whole genome shotgun (WGS) entry which is preliminary data.</text>
</comment>
<dbReference type="Pfam" id="PF01408">
    <property type="entry name" value="GFO_IDH_MocA"/>
    <property type="match status" value="1"/>
</dbReference>
<evidence type="ECO:0000313" key="6">
    <source>
        <dbReference type="EMBL" id="TYT26945.1"/>
    </source>
</evidence>
<dbReference type="EMBL" id="VTFT01000001">
    <property type="protein sequence ID" value="TYT26945.1"/>
    <property type="molecule type" value="Genomic_DNA"/>
</dbReference>
<dbReference type="AlphaFoldDB" id="A0A5D4XSI6"/>
<dbReference type="Gene3D" id="3.30.360.10">
    <property type="entry name" value="Dihydrodipicolinate Reductase, domain 2"/>
    <property type="match status" value="1"/>
</dbReference>
<dbReference type="InterPro" id="IPR055170">
    <property type="entry name" value="GFO_IDH_MocA-like_dom"/>
</dbReference>
<dbReference type="Proteomes" id="UP000324973">
    <property type="component" value="Unassembled WGS sequence"/>
</dbReference>
<dbReference type="InterPro" id="IPR050984">
    <property type="entry name" value="Gfo/Idh/MocA_domain"/>
</dbReference>